<evidence type="ECO:0000256" key="9">
    <source>
        <dbReference type="ARBA" id="ARBA00031573"/>
    </source>
</evidence>
<dbReference type="STRING" id="8022.A0A060WNG7"/>
<keyword evidence="4" id="KW-0963">Cytoplasm</keyword>
<feature type="region of interest" description="Disordered" evidence="10">
    <location>
        <begin position="54"/>
        <end position="73"/>
    </location>
</feature>
<evidence type="ECO:0000256" key="10">
    <source>
        <dbReference type="SAM" id="MobiDB-lite"/>
    </source>
</evidence>
<dbReference type="PANTHER" id="PTHR14845">
    <property type="entry name" value="COILED-COIL DOMAIN-CONTAINING 166"/>
    <property type="match status" value="1"/>
</dbReference>
<evidence type="ECO:0000256" key="8">
    <source>
        <dbReference type="ARBA" id="ARBA00023273"/>
    </source>
</evidence>
<keyword evidence="6" id="KW-0969">Cilium</keyword>
<feature type="compositionally biased region" description="Basic and acidic residues" evidence="10">
    <location>
        <begin position="62"/>
        <end position="73"/>
    </location>
</feature>
<evidence type="ECO:0000256" key="2">
    <source>
        <dbReference type="ARBA" id="ARBA00007508"/>
    </source>
</evidence>
<dbReference type="InterPro" id="IPR032777">
    <property type="entry name" value="DUF4515"/>
</dbReference>
<accession>A0A060WNG7</accession>
<evidence type="ECO:0000256" key="3">
    <source>
        <dbReference type="ARBA" id="ARBA00015392"/>
    </source>
</evidence>
<protein>
    <recommendedName>
        <fullName evidence="3">Basal body-orientation factor 1</fullName>
    </recommendedName>
    <alternativeName>
        <fullName evidence="9">Coiled-coil domain-containing protein 176</fullName>
    </alternativeName>
</protein>
<evidence type="ECO:0000256" key="6">
    <source>
        <dbReference type="ARBA" id="ARBA00023069"/>
    </source>
</evidence>
<sequence length="564" mass="65582">MISYQAVHLNFEHYAAEIKLSFAKSKQLQSGKYFTYTGLLCSIIYSSKERKKWKEKKGKKEGKHESKADKESDIEKAKANAALWEARLDVTEHSRVEYREATRRLARANEELTNQQYRAEKDTVDIIAFLKRKDAEKEEKITRLEVQLKSKKKQALEENEQLVAEYTLKINELEEKFEKRSNEFRMIQGELKTIKEFRKKKAQMEQELNSIKESMYIADREHKESLARMEHKFFSEKVRLEKEAEQRIAQLAERAHNEAIVQLDDASRSVFKENVRLSEALSCHMKEVDDLRKMTVSLAEENTSLALHKETSEQMMKENVSQVRAQNEEIAELRGKVGTLEQALGLMVGEFERDKEETQNRALVSTQAGQVELDKLQKVLAMREKEMGRVKRLARSIVEQRTELECFFQEALGQVKQEIQASRLQYRQEALEAYRRRMSEARSGKKEYPRIRTFHKTPHSSNSVYTDLEEAEKWNNLQSNKVDISELTWEQKEKVLRLLFAKMNGQKASRKLSQPLALSVSPERNQNNIDPGITEETSHVTFMTQAPVSNLPSNPSALPDIQTT</sequence>
<evidence type="ECO:0000313" key="13">
    <source>
        <dbReference type="Proteomes" id="UP000193380"/>
    </source>
</evidence>
<gene>
    <name evidence="12" type="ORF">GSONMT00075775001</name>
</gene>
<evidence type="ECO:0000259" key="11">
    <source>
        <dbReference type="Pfam" id="PF14988"/>
    </source>
</evidence>
<dbReference type="PaxDb" id="8022-A0A060WNG7"/>
<keyword evidence="5" id="KW-0175">Coiled coil</keyword>
<reference evidence="12 13" key="1">
    <citation type="journal article" date="2014" name="Nat. Commun.">
        <title>The rainbow trout genome provides novel insights into evolution after whole-genome duplication in vertebrates.</title>
        <authorList>
            <person name="Berthelot C."/>
            <person name="Brunet F."/>
            <person name="Chalopin D."/>
            <person name="Juanchich A."/>
            <person name="Bernard M."/>
            <person name="Noel B."/>
            <person name="Bento P."/>
            <person name="Da Silva C."/>
            <person name="Labadie K."/>
            <person name="Alberti A."/>
            <person name="Aury J.M."/>
            <person name="Louis A."/>
            <person name="Dehais P."/>
            <person name="Bardou P."/>
            <person name="Montfort J."/>
            <person name="Klopp C."/>
            <person name="Cabau C."/>
            <person name="Gaspin C."/>
            <person name="Thorgaard G.H."/>
            <person name="Boussaha M."/>
            <person name="Quillet E."/>
            <person name="Guyomard R."/>
            <person name="Galiana D."/>
            <person name="Bobe J."/>
            <person name="Volff J.N."/>
            <person name="Genet C."/>
            <person name="Wincker P."/>
            <person name="Jaillon O."/>
            <person name="Roest Crollius H."/>
            <person name="Guiguen Y."/>
        </authorList>
    </citation>
    <scope>NUCLEOTIDE SEQUENCE [LARGE SCALE GENOMIC DNA]</scope>
</reference>
<dbReference type="PANTHER" id="PTHR14845:SF5">
    <property type="entry name" value="BASAL BODY-ORIENTATION FACTOR 1"/>
    <property type="match status" value="1"/>
</dbReference>
<organism evidence="12 13">
    <name type="scientific">Oncorhynchus mykiss</name>
    <name type="common">Rainbow trout</name>
    <name type="synonym">Salmo gairdneri</name>
    <dbReference type="NCBI Taxonomy" id="8022"/>
    <lineage>
        <taxon>Eukaryota</taxon>
        <taxon>Metazoa</taxon>
        <taxon>Chordata</taxon>
        <taxon>Craniata</taxon>
        <taxon>Vertebrata</taxon>
        <taxon>Euteleostomi</taxon>
        <taxon>Actinopterygii</taxon>
        <taxon>Neopterygii</taxon>
        <taxon>Teleostei</taxon>
        <taxon>Protacanthopterygii</taxon>
        <taxon>Salmoniformes</taxon>
        <taxon>Salmonidae</taxon>
        <taxon>Salmoninae</taxon>
        <taxon>Oncorhynchus</taxon>
    </lineage>
</organism>
<proteinExistence type="inferred from homology"/>
<evidence type="ECO:0000256" key="1">
    <source>
        <dbReference type="ARBA" id="ARBA00004120"/>
    </source>
</evidence>
<dbReference type="Pfam" id="PF14988">
    <property type="entry name" value="DUF4515"/>
    <property type="match status" value="1"/>
</dbReference>
<dbReference type="Proteomes" id="UP000193380">
    <property type="component" value="Chromosome 19"/>
</dbReference>
<evidence type="ECO:0000256" key="7">
    <source>
        <dbReference type="ARBA" id="ARBA00023212"/>
    </source>
</evidence>
<feature type="domain" description="DUF4515" evidence="11">
    <location>
        <begin position="127"/>
        <end position="309"/>
    </location>
</feature>
<evidence type="ECO:0000256" key="5">
    <source>
        <dbReference type="ARBA" id="ARBA00023054"/>
    </source>
</evidence>
<keyword evidence="7" id="KW-0206">Cytoskeleton</keyword>
<evidence type="ECO:0000256" key="4">
    <source>
        <dbReference type="ARBA" id="ARBA00022490"/>
    </source>
</evidence>
<dbReference type="AlphaFoldDB" id="A0A060WNG7"/>
<comment type="subcellular location">
    <subcellularLocation>
        <location evidence="1">Cytoplasm</location>
        <location evidence="1">Cytoskeleton</location>
        <location evidence="1">Cilium basal body</location>
    </subcellularLocation>
</comment>
<evidence type="ECO:0000313" key="12">
    <source>
        <dbReference type="EMBL" id="CDQ66614.1"/>
    </source>
</evidence>
<name>A0A060WNG7_ONCMY</name>
<dbReference type="EMBL" id="FR904550">
    <property type="protein sequence ID" value="CDQ66614.1"/>
    <property type="molecule type" value="Genomic_DNA"/>
</dbReference>
<keyword evidence="8" id="KW-0966">Cell projection</keyword>
<comment type="similarity">
    <text evidence="2">Belongs to the BBOF1 family.</text>
</comment>